<accession>I4EDA5</accession>
<comment type="similarity">
    <text evidence="1">Belongs to the GMC oxidoreductase family.</text>
</comment>
<feature type="domain" description="Glucose-methanol-choline oxidoreductase N-terminal" evidence="5">
    <location>
        <begin position="97"/>
        <end position="300"/>
    </location>
</feature>
<dbReference type="InterPro" id="IPR036188">
    <property type="entry name" value="FAD/NAD-bd_sf"/>
</dbReference>
<dbReference type="InterPro" id="IPR007867">
    <property type="entry name" value="GMC_OxRtase_C"/>
</dbReference>
<proteinExistence type="inferred from homology"/>
<dbReference type="SUPFAM" id="SSF54373">
    <property type="entry name" value="FAD-linked reductases, C-terminal domain"/>
    <property type="match status" value="1"/>
</dbReference>
<name>I4EDA5_9BACT</name>
<evidence type="ECO:0000313" key="7">
    <source>
        <dbReference type="EMBL" id="CCF82667.1"/>
    </source>
</evidence>
<evidence type="ECO:0000256" key="1">
    <source>
        <dbReference type="ARBA" id="ARBA00010790"/>
    </source>
</evidence>
<evidence type="ECO:0000313" key="8">
    <source>
        <dbReference type="Proteomes" id="UP000004221"/>
    </source>
</evidence>
<sequence length="553" mass="60272">MRLHVHLGTDWVLDTEMREYRPDDTVDFCIVGTGAGGGVLAQRLARYGFSVVALEAGPWHDSETGMVSDEAGSANLYWNDLRITGGTDPLELGANNSGRGVGGSTVHYSAFCPRLHPSDFRVRSLDGVAVDWPISYDDLEPYYKRMEREYPVSGPAHFPWGKRHGYPYAPLQAGTAGQMLIKGCARLGIPVVAGGPVAIPAGSMGKRPHCIMRGFCNLGCKVGAKHSIHVTHIPDAIEHGAEIRTHSMAYEVAINDQGRATGVRYYRSDGNGRIIAEEQQARVVVVAGYAIESPRLLLNSKSNLFPDGLANSSGLVGKFLMAQAAPVVWGRFPEMIRQYKAPPACASTEEFYETDPARGFVRGFALQTVSPLPIAMAHLLVDENGRFGLELLEAMQDYNHYGCIGVLGEILPDARNYVSIASETDQYGIPVAYVHFNLFENDRRLMEFGAGTAERVLAAAGATETHWTPRYAHLVGTCRMGFTPGDSVVDQWCRSWDVPNLLIVDGSVLPTEGSANPALTISALAARTADWLRAAVPRGELQTRPRPREQHVL</sequence>
<dbReference type="PANTHER" id="PTHR46056:SF12">
    <property type="entry name" value="LONG-CHAIN-ALCOHOL OXIDASE"/>
    <property type="match status" value="1"/>
</dbReference>
<dbReference type="InterPro" id="IPR000172">
    <property type="entry name" value="GMC_OxRdtase_N"/>
</dbReference>
<evidence type="ECO:0000259" key="5">
    <source>
        <dbReference type="Pfam" id="PF00732"/>
    </source>
</evidence>
<keyword evidence="3" id="KW-0274">FAD</keyword>
<keyword evidence="8" id="KW-1185">Reference proteome</keyword>
<evidence type="ECO:0000256" key="2">
    <source>
        <dbReference type="ARBA" id="ARBA00022630"/>
    </source>
</evidence>
<dbReference type="EMBL" id="CAGS01000049">
    <property type="protein sequence ID" value="CCF82667.1"/>
    <property type="molecule type" value="Genomic_DNA"/>
</dbReference>
<dbReference type="GO" id="GO:0050660">
    <property type="term" value="F:flavin adenine dinucleotide binding"/>
    <property type="evidence" value="ECO:0007669"/>
    <property type="project" value="InterPro"/>
</dbReference>
<dbReference type="GO" id="GO:0016614">
    <property type="term" value="F:oxidoreductase activity, acting on CH-OH group of donors"/>
    <property type="evidence" value="ECO:0007669"/>
    <property type="project" value="InterPro"/>
</dbReference>
<dbReference type="Gene3D" id="3.50.50.60">
    <property type="entry name" value="FAD/NAD(P)-binding domain"/>
    <property type="match status" value="2"/>
</dbReference>
<evidence type="ECO:0000259" key="6">
    <source>
        <dbReference type="Pfam" id="PF05199"/>
    </source>
</evidence>
<reference evidence="7 8" key="1">
    <citation type="journal article" date="2012" name="ISME J.">
        <title>Nitrification expanded: discovery, physiology and genomics of a nitrite-oxidizing bacterium from the phylum Chloroflexi.</title>
        <authorList>
            <person name="Sorokin D.Y."/>
            <person name="Lucker S."/>
            <person name="Vejmelkova D."/>
            <person name="Kostrikina N.A."/>
            <person name="Kleerebezem R."/>
            <person name="Rijpstra W.I."/>
            <person name="Damste J.S."/>
            <person name="Le Paslier D."/>
            <person name="Muyzer G."/>
            <person name="Wagner M."/>
            <person name="van Loosdrecht M.C."/>
            <person name="Daims H."/>
        </authorList>
    </citation>
    <scope>NUCLEOTIDE SEQUENCE [LARGE SCALE GENOMIC DNA]</scope>
    <source>
        <strain evidence="8">none</strain>
    </source>
</reference>
<comment type="caution">
    <text evidence="7">The sequence shown here is derived from an EMBL/GenBank/DDBJ whole genome shotgun (WGS) entry which is preliminary data.</text>
</comment>
<evidence type="ECO:0000256" key="3">
    <source>
        <dbReference type="ARBA" id="ARBA00022827"/>
    </source>
</evidence>
<evidence type="ECO:0000256" key="4">
    <source>
        <dbReference type="ARBA" id="ARBA00023002"/>
    </source>
</evidence>
<dbReference type="AlphaFoldDB" id="I4EDA5"/>
<dbReference type="Pfam" id="PF00732">
    <property type="entry name" value="GMC_oxred_N"/>
    <property type="match status" value="1"/>
</dbReference>
<dbReference type="Pfam" id="PF05199">
    <property type="entry name" value="GMC_oxred_C"/>
    <property type="match status" value="1"/>
</dbReference>
<keyword evidence="2" id="KW-0285">Flavoprotein</keyword>
<gene>
    <name evidence="7" type="ORF">NITHO_1420007</name>
</gene>
<dbReference type="Proteomes" id="UP000004221">
    <property type="component" value="Unassembled WGS sequence"/>
</dbReference>
<organism evidence="7 8">
    <name type="scientific">Nitrolancea hollandica Lb</name>
    <dbReference type="NCBI Taxonomy" id="1129897"/>
    <lineage>
        <taxon>Bacteria</taxon>
        <taxon>Pseudomonadati</taxon>
        <taxon>Thermomicrobiota</taxon>
        <taxon>Thermomicrobia</taxon>
        <taxon>Sphaerobacterales</taxon>
        <taxon>Sphaerobacterineae</taxon>
        <taxon>Sphaerobacteraceae</taxon>
        <taxon>Nitrolancea</taxon>
    </lineage>
</organism>
<feature type="domain" description="Glucose-methanol-choline oxidoreductase C-terminal" evidence="6">
    <location>
        <begin position="412"/>
        <end position="525"/>
    </location>
</feature>
<dbReference type="SUPFAM" id="SSF51905">
    <property type="entry name" value="FAD/NAD(P)-binding domain"/>
    <property type="match status" value="1"/>
</dbReference>
<dbReference type="RefSeq" id="WP_008474928.1">
    <property type="nucleotide sequence ID" value="NZ_CAGS01000049.1"/>
</dbReference>
<protein>
    <submittedName>
        <fullName evidence="7">Putative Oxidoreductase, glucose-methanol-choline family</fullName>
    </submittedName>
</protein>
<keyword evidence="4" id="KW-0560">Oxidoreductase</keyword>
<dbReference type="PANTHER" id="PTHR46056">
    <property type="entry name" value="LONG-CHAIN-ALCOHOL OXIDASE"/>
    <property type="match status" value="1"/>
</dbReference>